<feature type="transmembrane region" description="Helical" evidence="6">
    <location>
        <begin position="119"/>
        <end position="138"/>
    </location>
</feature>
<keyword evidence="4 6" id="KW-1133">Transmembrane helix</keyword>
<evidence type="ECO:0000256" key="4">
    <source>
        <dbReference type="ARBA" id="ARBA00022989"/>
    </source>
</evidence>
<keyword evidence="3 6" id="KW-0812">Transmembrane</keyword>
<dbReference type="PANTHER" id="PTHR35007:SF1">
    <property type="entry name" value="PILUS ASSEMBLY PROTEIN"/>
    <property type="match status" value="1"/>
</dbReference>
<organism evidence="8 9">
    <name type="scientific">Slackia faecicanis</name>
    <dbReference type="NCBI Taxonomy" id="255723"/>
    <lineage>
        <taxon>Bacteria</taxon>
        <taxon>Bacillati</taxon>
        <taxon>Actinomycetota</taxon>
        <taxon>Coriobacteriia</taxon>
        <taxon>Eggerthellales</taxon>
        <taxon>Eggerthellaceae</taxon>
        <taxon>Slackia</taxon>
    </lineage>
</organism>
<dbReference type="GO" id="GO:0005886">
    <property type="term" value="C:plasma membrane"/>
    <property type="evidence" value="ECO:0007669"/>
    <property type="project" value="UniProtKB-SubCell"/>
</dbReference>
<feature type="transmembrane region" description="Helical" evidence="6">
    <location>
        <begin position="284"/>
        <end position="305"/>
    </location>
</feature>
<evidence type="ECO:0000256" key="3">
    <source>
        <dbReference type="ARBA" id="ARBA00022692"/>
    </source>
</evidence>
<feature type="transmembrane region" description="Helical" evidence="6">
    <location>
        <begin position="317"/>
        <end position="337"/>
    </location>
</feature>
<dbReference type="AlphaFoldDB" id="A0A3N0AGA2"/>
<comment type="caution">
    <text evidence="8">The sequence shown here is derived from an EMBL/GenBank/DDBJ whole genome shotgun (WGS) entry which is preliminary data.</text>
</comment>
<protein>
    <submittedName>
        <fullName evidence="8">Type II secretion protein F</fullName>
    </submittedName>
</protein>
<keyword evidence="2" id="KW-1003">Cell membrane</keyword>
<evidence type="ECO:0000259" key="7">
    <source>
        <dbReference type="Pfam" id="PF00482"/>
    </source>
</evidence>
<keyword evidence="9" id="KW-1185">Reference proteome</keyword>
<dbReference type="EMBL" id="QICB01000002">
    <property type="protein sequence ID" value="RNL20856.1"/>
    <property type="molecule type" value="Genomic_DNA"/>
</dbReference>
<dbReference type="Proteomes" id="UP000267368">
    <property type="component" value="Unassembled WGS sequence"/>
</dbReference>
<keyword evidence="5 6" id="KW-0472">Membrane</keyword>
<name>A0A3N0AGA2_9ACTN</name>
<feature type="transmembrane region" description="Helical" evidence="6">
    <location>
        <begin position="144"/>
        <end position="164"/>
    </location>
</feature>
<evidence type="ECO:0000313" key="9">
    <source>
        <dbReference type="Proteomes" id="UP000267368"/>
    </source>
</evidence>
<proteinExistence type="predicted"/>
<evidence type="ECO:0000256" key="6">
    <source>
        <dbReference type="SAM" id="Phobius"/>
    </source>
</evidence>
<comment type="subcellular location">
    <subcellularLocation>
        <location evidence="1">Cell membrane</location>
        <topology evidence="1">Multi-pass membrane protein</topology>
    </subcellularLocation>
</comment>
<evidence type="ECO:0000256" key="5">
    <source>
        <dbReference type="ARBA" id="ARBA00023136"/>
    </source>
</evidence>
<dbReference type="Pfam" id="PF00482">
    <property type="entry name" value="T2SSF"/>
    <property type="match status" value="1"/>
</dbReference>
<dbReference type="PANTHER" id="PTHR35007">
    <property type="entry name" value="INTEGRAL MEMBRANE PROTEIN-RELATED"/>
    <property type="match status" value="1"/>
</dbReference>
<feature type="domain" description="Type II secretion system protein GspF" evidence="7">
    <location>
        <begin position="178"/>
        <end position="302"/>
    </location>
</feature>
<reference evidence="9" key="1">
    <citation type="submission" date="2018-05" db="EMBL/GenBank/DDBJ databases">
        <title>Genome Sequencing of selected type strains of the family Eggerthellaceae.</title>
        <authorList>
            <person name="Danylec N."/>
            <person name="Stoll D.A."/>
            <person name="Doetsch A."/>
            <person name="Huch M."/>
        </authorList>
    </citation>
    <scope>NUCLEOTIDE SEQUENCE [LARGE SCALE GENOMIC DNA]</scope>
    <source>
        <strain evidence="9">DSM 17537</strain>
    </source>
</reference>
<accession>A0A3N0AGA2</accession>
<sequence>MRAGVCRRMGGGAMEGGMLLGVSCVGGFCCAAGVGSSLYRGVSRAYSAAVAGVSDPREGKGRDLRESLGLLLRHYVRNGVACFSECTRLAMRSRRARRVASDAAGLLGRRGWDASAESAMSLCIAGCIASSAASAIVFKSLASAVLVPACLVAAAVLVVSQGGAKEREKIREQVPDALRCMEACLHAGLSLPQSFAEVAHEVDQPLKESFLQVTRDIELGFPMHEALARFHRNAGLDELGFVAMALDVQYSCGGNATPVLHAAEDSIVRGLDLRRSLRVQTAQARLSAQMVGVLPLFLLAVLSMASPGFLDPFFADARGMALLVLAACMQVAGVLLIRKMLSVAV</sequence>
<dbReference type="InterPro" id="IPR018076">
    <property type="entry name" value="T2SS_GspF_dom"/>
</dbReference>
<evidence type="ECO:0000256" key="2">
    <source>
        <dbReference type="ARBA" id="ARBA00022475"/>
    </source>
</evidence>
<evidence type="ECO:0000313" key="8">
    <source>
        <dbReference type="EMBL" id="RNL20856.1"/>
    </source>
</evidence>
<gene>
    <name evidence="8" type="ORF">DMP07_04560</name>
</gene>
<evidence type="ECO:0000256" key="1">
    <source>
        <dbReference type="ARBA" id="ARBA00004651"/>
    </source>
</evidence>